<dbReference type="EMBL" id="JASBWV010000010">
    <property type="protein sequence ID" value="KAJ9124578.1"/>
    <property type="molecule type" value="Genomic_DNA"/>
</dbReference>
<evidence type="ECO:0000313" key="1">
    <source>
        <dbReference type="EMBL" id="KAJ9124578.1"/>
    </source>
</evidence>
<dbReference type="Proteomes" id="UP001234202">
    <property type="component" value="Unassembled WGS sequence"/>
</dbReference>
<organism evidence="1 2">
    <name type="scientific">Naganishia onofrii</name>
    <dbReference type="NCBI Taxonomy" id="1851511"/>
    <lineage>
        <taxon>Eukaryota</taxon>
        <taxon>Fungi</taxon>
        <taxon>Dikarya</taxon>
        <taxon>Basidiomycota</taxon>
        <taxon>Agaricomycotina</taxon>
        <taxon>Tremellomycetes</taxon>
        <taxon>Filobasidiales</taxon>
        <taxon>Filobasidiaceae</taxon>
        <taxon>Naganishia</taxon>
    </lineage>
</organism>
<gene>
    <name evidence="1" type="ORF">QFC24_003370</name>
</gene>
<evidence type="ECO:0000313" key="2">
    <source>
        <dbReference type="Proteomes" id="UP001234202"/>
    </source>
</evidence>
<name>A0ACC2XLS5_9TREE</name>
<accession>A0ACC2XLS5</accession>
<keyword evidence="2" id="KW-1185">Reference proteome</keyword>
<proteinExistence type="predicted"/>
<reference evidence="1" key="1">
    <citation type="submission" date="2023-04" db="EMBL/GenBank/DDBJ databases">
        <title>Draft Genome sequencing of Naganishia species isolated from polar environments using Oxford Nanopore Technology.</title>
        <authorList>
            <person name="Leo P."/>
            <person name="Venkateswaran K."/>
        </authorList>
    </citation>
    <scope>NUCLEOTIDE SEQUENCE</scope>
    <source>
        <strain evidence="1">DBVPG 5303</strain>
    </source>
</reference>
<protein>
    <submittedName>
        <fullName evidence="1">Uncharacterized protein</fullName>
    </submittedName>
</protein>
<comment type="caution">
    <text evidence="1">The sequence shown here is derived from an EMBL/GenBank/DDBJ whole genome shotgun (WGS) entry which is preliminary data.</text>
</comment>
<sequence length="298" mass="33323">MTYASVSVDSQVWESKQPGKRSKRGAVAELSKEEGREKRRLQNRISQRTLRTRRLEERNALMSSVHELSDQNQKLQEQLKQVVFQLNFWHNRELTKCNEKRAKIGSPPYESFDAMVRSDGETDRQIFSVPYVQVQNAFTMQVLDTERRSSEAHSGSGASDELLDDDSHDEGGDDNYSPITHGKRPYRHSAIKSKSSDSSLLLYPSTGQTNKRVSFSSSASSSRPSSSGSSANSAVSRARKPSTRGHVSSPPDLDPVTEESPYTITQPEKNLYHRYSQMTVASDDSYFALDAPSSSGYA</sequence>